<gene>
    <name evidence="3" type="ORF">MNB_SV-14-477</name>
</gene>
<dbReference type="InterPro" id="IPR055131">
    <property type="entry name" value="Cj1289-like_C"/>
</dbReference>
<evidence type="ECO:0000259" key="2">
    <source>
        <dbReference type="Pfam" id="PF22506"/>
    </source>
</evidence>
<proteinExistence type="predicted"/>
<dbReference type="InterPro" id="IPR046357">
    <property type="entry name" value="PPIase_dom_sf"/>
</dbReference>
<dbReference type="InterPro" id="IPR027304">
    <property type="entry name" value="Trigger_fact/SurA_dom_sf"/>
</dbReference>
<reference evidence="3" key="1">
    <citation type="submission" date="2016-10" db="EMBL/GenBank/DDBJ databases">
        <authorList>
            <person name="de Groot N.N."/>
        </authorList>
    </citation>
    <scope>NUCLEOTIDE SEQUENCE</scope>
</reference>
<dbReference type="Gene3D" id="1.10.4030.10">
    <property type="entry name" value="Porin chaperone SurA, peptide-binding domain"/>
    <property type="match status" value="1"/>
</dbReference>
<dbReference type="EMBL" id="FPHN01000108">
    <property type="protein sequence ID" value="SFV59880.1"/>
    <property type="molecule type" value="Genomic_DNA"/>
</dbReference>
<dbReference type="SUPFAM" id="SSF109998">
    <property type="entry name" value="Triger factor/SurA peptide-binding domain-like"/>
    <property type="match status" value="1"/>
</dbReference>
<feature type="domain" description="Cj1289-like C-terminal" evidence="2">
    <location>
        <begin position="136"/>
        <end position="230"/>
    </location>
</feature>
<dbReference type="PANTHER" id="PTHR47637">
    <property type="entry name" value="CHAPERONE SURA"/>
    <property type="match status" value="1"/>
</dbReference>
<dbReference type="InterPro" id="IPR050280">
    <property type="entry name" value="OMP_Chaperone_SurA"/>
</dbReference>
<name>A0A1W1C225_9ZZZZ</name>
<evidence type="ECO:0000313" key="3">
    <source>
        <dbReference type="EMBL" id="SFV59880.1"/>
    </source>
</evidence>
<dbReference type="PANTHER" id="PTHR47637:SF1">
    <property type="entry name" value="CHAPERONE SURA"/>
    <property type="match status" value="1"/>
</dbReference>
<evidence type="ECO:0000256" key="1">
    <source>
        <dbReference type="ARBA" id="ARBA00022729"/>
    </source>
</evidence>
<dbReference type="Gene3D" id="3.10.50.40">
    <property type="match status" value="1"/>
</dbReference>
<dbReference type="Pfam" id="PF22506">
    <property type="entry name" value="Cj1289-like_C"/>
    <property type="match status" value="1"/>
</dbReference>
<dbReference type="GO" id="GO:0003755">
    <property type="term" value="F:peptidyl-prolyl cis-trans isomerase activity"/>
    <property type="evidence" value="ECO:0007669"/>
    <property type="project" value="InterPro"/>
</dbReference>
<protein>
    <submittedName>
        <fullName evidence="3">Possible periplasmic protein</fullName>
    </submittedName>
</protein>
<organism evidence="3">
    <name type="scientific">hydrothermal vent metagenome</name>
    <dbReference type="NCBI Taxonomy" id="652676"/>
    <lineage>
        <taxon>unclassified sequences</taxon>
        <taxon>metagenomes</taxon>
        <taxon>ecological metagenomes</taxon>
    </lineage>
</organism>
<accession>A0A1W1C225</accession>
<dbReference type="AlphaFoldDB" id="A0A1W1C225"/>
<keyword evidence="1" id="KW-0732">Signal</keyword>
<sequence length="275" mass="30953">MKKLLPFLLFSIITTQAQVIDAVAIDVEGEAITTLEIQAVQEKMHMSKQAAVEALIRDRLEKSALKKANIQVSHEEIQAKVQAIASSKGMSQFQMKDILAKKGLTWDSYIKQLTIEIEKEHFFREHILSSISRPDDNELRTYYNAHKEQFSSAGVQMSLVVYLAPSVEKIKEAIANPMRPIQGVQKKNILASSNEMPPQLLELINKTPINSFTSPIQTPQGVIAYFVKSKGTQQGGFEAVKNAVANRWMQEQRVQAGQDFFNKLKSNANIRVIRL</sequence>